<proteinExistence type="predicted"/>
<sequence length="157" mass="17367">MQALEDLTYDKRKEFLTNTNCRENFLVVSFHTEAGIRPAVIASLSHVAHPELPCFLAGQPAKLPVVMPHGAAMAACAQLHQVRYGEKSDGLVTRRDAAVLGSVVVRPTCKLDHAWMVYSTLSDNPSEVDASKVCEALLTLLVEVREKKRQELEPKDE</sequence>
<dbReference type="Gene3D" id="3.40.50.1820">
    <property type="entry name" value="alpha/beta hydrolase"/>
    <property type="match status" value="1"/>
</dbReference>
<dbReference type="PANTHER" id="PTHR31934:SF6">
    <property type="entry name" value="ALPHA_BETA-HYDROLASES SUPERFAMILY PROTEIN"/>
    <property type="match status" value="1"/>
</dbReference>
<organism evidence="1 2">
    <name type="scientific">Eucalyptus globulus</name>
    <name type="common">Tasmanian blue gum</name>
    <dbReference type="NCBI Taxonomy" id="34317"/>
    <lineage>
        <taxon>Eukaryota</taxon>
        <taxon>Viridiplantae</taxon>
        <taxon>Streptophyta</taxon>
        <taxon>Embryophyta</taxon>
        <taxon>Tracheophyta</taxon>
        <taxon>Spermatophyta</taxon>
        <taxon>Magnoliopsida</taxon>
        <taxon>eudicotyledons</taxon>
        <taxon>Gunneridae</taxon>
        <taxon>Pentapetalae</taxon>
        <taxon>rosids</taxon>
        <taxon>malvids</taxon>
        <taxon>Myrtales</taxon>
        <taxon>Myrtaceae</taxon>
        <taxon>Myrtoideae</taxon>
        <taxon>Eucalypteae</taxon>
        <taxon>Eucalyptus</taxon>
    </lineage>
</organism>
<dbReference type="InterPro" id="IPR029058">
    <property type="entry name" value="AB_hydrolase_fold"/>
</dbReference>
<dbReference type="AlphaFoldDB" id="A0ABD3KWR9"/>
<dbReference type="Proteomes" id="UP001634007">
    <property type="component" value="Unassembled WGS sequence"/>
</dbReference>
<accession>A0ABD3KWR9</accession>
<gene>
    <name evidence="1" type="ORF">ACJRO7_018955</name>
</gene>
<dbReference type="PANTHER" id="PTHR31934">
    <property type="entry name" value="ALPHA/BETA-HYDROLASES SUPERFAMILY PROTEIN"/>
    <property type="match status" value="1"/>
</dbReference>
<evidence type="ECO:0000313" key="2">
    <source>
        <dbReference type="Proteomes" id="UP001634007"/>
    </source>
</evidence>
<comment type="caution">
    <text evidence="1">The sequence shown here is derived from an EMBL/GenBank/DDBJ whole genome shotgun (WGS) entry which is preliminary data.</text>
</comment>
<name>A0ABD3KWR9_EUCGL</name>
<reference evidence="1 2" key="1">
    <citation type="submission" date="2024-11" db="EMBL/GenBank/DDBJ databases">
        <title>Chromosome-level genome assembly of Eucalyptus globulus Labill. provides insights into its genome evolution.</title>
        <authorList>
            <person name="Li X."/>
        </authorList>
    </citation>
    <scope>NUCLEOTIDE SEQUENCE [LARGE SCALE GENOMIC DNA]</scope>
    <source>
        <strain evidence="1">CL2024</strain>
        <tissue evidence="1">Fresh tender leaves</tissue>
    </source>
</reference>
<evidence type="ECO:0000313" key="1">
    <source>
        <dbReference type="EMBL" id="KAL3743769.1"/>
    </source>
</evidence>
<protein>
    <submittedName>
        <fullName evidence="1">Uncharacterized protein</fullName>
    </submittedName>
</protein>
<keyword evidence="2" id="KW-1185">Reference proteome</keyword>
<dbReference type="EMBL" id="JBJKBG010000004">
    <property type="protein sequence ID" value="KAL3743769.1"/>
    <property type="molecule type" value="Genomic_DNA"/>
</dbReference>